<dbReference type="Gene3D" id="2.60.40.10">
    <property type="entry name" value="Immunoglobulins"/>
    <property type="match status" value="1"/>
</dbReference>
<dbReference type="PROSITE" id="PS51257">
    <property type="entry name" value="PROKAR_LIPOPROTEIN"/>
    <property type="match status" value="1"/>
</dbReference>
<dbReference type="CDD" id="cd00063">
    <property type="entry name" value="FN3"/>
    <property type="match status" value="1"/>
</dbReference>
<feature type="compositionally biased region" description="Low complexity" evidence="1">
    <location>
        <begin position="465"/>
        <end position="480"/>
    </location>
</feature>
<comment type="caution">
    <text evidence="4">The sequence shown here is derived from an EMBL/GenBank/DDBJ whole genome shotgun (WGS) entry which is preliminary data.</text>
</comment>
<evidence type="ECO:0000256" key="1">
    <source>
        <dbReference type="SAM" id="MobiDB-lite"/>
    </source>
</evidence>
<evidence type="ECO:0000313" key="5">
    <source>
        <dbReference type="Proteomes" id="UP000886881"/>
    </source>
</evidence>
<proteinExistence type="predicted"/>
<gene>
    <name evidence="4" type="ORF">IAC35_07240</name>
</gene>
<reference evidence="4" key="2">
    <citation type="journal article" date="2021" name="PeerJ">
        <title>Extensive microbial diversity within the chicken gut microbiome revealed by metagenomics and culture.</title>
        <authorList>
            <person name="Gilroy R."/>
            <person name="Ravi A."/>
            <person name="Getino M."/>
            <person name="Pursley I."/>
            <person name="Horton D.L."/>
            <person name="Alikhan N.F."/>
            <person name="Baker D."/>
            <person name="Gharbi K."/>
            <person name="Hall N."/>
            <person name="Watson M."/>
            <person name="Adriaenssens E.M."/>
            <person name="Foster-Nyarko E."/>
            <person name="Jarju S."/>
            <person name="Secka A."/>
            <person name="Antonio M."/>
            <person name="Oren A."/>
            <person name="Chaudhuri R.R."/>
            <person name="La Ragione R."/>
            <person name="Hildebrand F."/>
            <person name="Pallen M.J."/>
        </authorList>
    </citation>
    <scope>NUCLEOTIDE SEQUENCE</scope>
    <source>
        <strain evidence="4">ChiHecec2B26-709</strain>
    </source>
</reference>
<evidence type="ECO:0000256" key="2">
    <source>
        <dbReference type="SAM" id="SignalP"/>
    </source>
</evidence>
<dbReference type="SUPFAM" id="SSF49265">
    <property type="entry name" value="Fibronectin type III"/>
    <property type="match status" value="1"/>
</dbReference>
<dbReference type="AlphaFoldDB" id="A0A9D1KI69"/>
<dbReference type="Pfam" id="PF00041">
    <property type="entry name" value="fn3"/>
    <property type="match status" value="1"/>
</dbReference>
<feature type="domain" description="Fibronectin type-III" evidence="3">
    <location>
        <begin position="40"/>
        <end position="131"/>
    </location>
</feature>
<reference evidence="4" key="1">
    <citation type="submission" date="2020-10" db="EMBL/GenBank/DDBJ databases">
        <authorList>
            <person name="Gilroy R."/>
        </authorList>
    </citation>
    <scope>NUCLEOTIDE SEQUENCE</scope>
    <source>
        <strain evidence="4">ChiHecec2B26-709</strain>
    </source>
</reference>
<sequence>MKKTLILAAAALALAACTKPAGPETPGGNPDTPGDGELSAPVVTFSAVTTSSFTAQWSAVEGADEYRYEVTTMVGSQNDIVAIEVTQNTSFSLEALSPGTEYKVRVAARADGATSRNWYEGMVKTEGTSQAALTLVPVEKYIAGYVYPVAKVTASDENIYYWVSAVPTDRIDEAAEWIQEDIDDNYSYYGGWDGLLEKGLIMQGSGESVGFNFQGYGSFRFVAAAVSSTMSGISVSPELFYSREFYAVAVDEQLSFPAVKEDFLGDWVLTTSGTLHSVDGMFQTDRGEFFDVTISDAGDGALQLKGWGGERSRFSEYPVSLDFTQDGDYGGFHINLPQTITTDEGIEWKYYAWYTFYGGASDIEYGPYDPSEYEELPLDDAFSGFAGNMNGTVVKIFGRQVTGTDGLGILISALWPYGGEDADGKGIYLNGIHEEPLELYYLVRKDVAEGALLEIPDSSSEEETSLSTKSSSASYSRILR</sequence>
<accession>A0A9D1KI69</accession>
<feature type="chain" id="PRO_5038472084" evidence="2">
    <location>
        <begin position="22"/>
        <end position="480"/>
    </location>
</feature>
<dbReference type="InterPro" id="IPR036116">
    <property type="entry name" value="FN3_sf"/>
</dbReference>
<organism evidence="4 5">
    <name type="scientific">Candidatus Cryptobacteroides merdipullorum</name>
    <dbReference type="NCBI Taxonomy" id="2840771"/>
    <lineage>
        <taxon>Bacteria</taxon>
        <taxon>Pseudomonadati</taxon>
        <taxon>Bacteroidota</taxon>
        <taxon>Bacteroidia</taxon>
        <taxon>Bacteroidales</taxon>
        <taxon>Candidatus Cryptobacteroides</taxon>
    </lineage>
</organism>
<dbReference type="PROSITE" id="PS50853">
    <property type="entry name" value="FN3"/>
    <property type="match status" value="1"/>
</dbReference>
<dbReference type="EMBL" id="DVLC01000130">
    <property type="protein sequence ID" value="HIT47633.1"/>
    <property type="molecule type" value="Genomic_DNA"/>
</dbReference>
<name>A0A9D1KI69_9BACT</name>
<dbReference type="InterPro" id="IPR013783">
    <property type="entry name" value="Ig-like_fold"/>
</dbReference>
<feature type="region of interest" description="Disordered" evidence="1">
    <location>
        <begin position="20"/>
        <end position="39"/>
    </location>
</feature>
<dbReference type="Proteomes" id="UP000886881">
    <property type="component" value="Unassembled WGS sequence"/>
</dbReference>
<dbReference type="SMART" id="SM00060">
    <property type="entry name" value="FN3"/>
    <property type="match status" value="1"/>
</dbReference>
<evidence type="ECO:0000259" key="3">
    <source>
        <dbReference type="PROSITE" id="PS50853"/>
    </source>
</evidence>
<keyword evidence="2" id="KW-0732">Signal</keyword>
<protein>
    <submittedName>
        <fullName evidence="4">Fibronectin type III domain-containing protein</fullName>
    </submittedName>
</protein>
<dbReference type="InterPro" id="IPR003961">
    <property type="entry name" value="FN3_dom"/>
</dbReference>
<evidence type="ECO:0000313" key="4">
    <source>
        <dbReference type="EMBL" id="HIT47633.1"/>
    </source>
</evidence>
<feature type="signal peptide" evidence="2">
    <location>
        <begin position="1"/>
        <end position="21"/>
    </location>
</feature>
<feature type="region of interest" description="Disordered" evidence="1">
    <location>
        <begin position="457"/>
        <end position="480"/>
    </location>
</feature>